<dbReference type="InterPro" id="IPR011990">
    <property type="entry name" value="TPR-like_helical_dom_sf"/>
</dbReference>
<evidence type="ECO:0000256" key="3">
    <source>
        <dbReference type="ARBA" id="ARBA00022553"/>
    </source>
</evidence>
<comment type="catalytic activity">
    <reaction evidence="1">
        <text>ATP + protein L-histidine = ADP + protein N-phospho-L-histidine.</text>
        <dbReference type="EC" id="2.7.13.3"/>
    </reaction>
</comment>
<dbReference type="PANTHER" id="PTHR43065">
    <property type="entry name" value="SENSOR HISTIDINE KINASE"/>
    <property type="match status" value="1"/>
</dbReference>
<dbReference type="PROSITE" id="PS50109">
    <property type="entry name" value="HIS_KIN"/>
    <property type="match status" value="1"/>
</dbReference>
<evidence type="ECO:0000256" key="2">
    <source>
        <dbReference type="ARBA" id="ARBA00012438"/>
    </source>
</evidence>
<dbReference type="Pfam" id="PF13424">
    <property type="entry name" value="TPR_12"/>
    <property type="match status" value="1"/>
</dbReference>
<dbReference type="SUPFAM" id="SSF55874">
    <property type="entry name" value="ATPase domain of HSP90 chaperone/DNA topoisomerase II/histidine kinase"/>
    <property type="match status" value="1"/>
</dbReference>
<proteinExistence type="predicted"/>
<dbReference type="InterPro" id="IPR036097">
    <property type="entry name" value="HisK_dim/P_sf"/>
</dbReference>
<dbReference type="Gene3D" id="1.25.40.10">
    <property type="entry name" value="Tetratricopeptide repeat domain"/>
    <property type="match status" value="3"/>
</dbReference>
<dbReference type="InterPro" id="IPR036890">
    <property type="entry name" value="HATPase_C_sf"/>
</dbReference>
<keyword evidence="8" id="KW-1185">Reference proteome</keyword>
<evidence type="ECO:0000256" key="4">
    <source>
        <dbReference type="SAM" id="Phobius"/>
    </source>
</evidence>
<dbReference type="SUPFAM" id="SSF47384">
    <property type="entry name" value="Homodimeric domain of signal transducing histidine kinase"/>
    <property type="match status" value="1"/>
</dbReference>
<dbReference type="OrthoDB" id="9767435at2"/>
<dbReference type="SUPFAM" id="SSF48452">
    <property type="entry name" value="TPR-like"/>
    <property type="match status" value="2"/>
</dbReference>
<keyword evidence="4" id="KW-0472">Membrane</keyword>
<dbReference type="SMART" id="SM00028">
    <property type="entry name" value="TPR"/>
    <property type="match status" value="7"/>
</dbReference>
<dbReference type="EMBL" id="REFC01000015">
    <property type="protein sequence ID" value="RMA57299.1"/>
    <property type="molecule type" value="Genomic_DNA"/>
</dbReference>
<feature type="transmembrane region" description="Helical" evidence="4">
    <location>
        <begin position="495"/>
        <end position="516"/>
    </location>
</feature>
<evidence type="ECO:0000259" key="6">
    <source>
        <dbReference type="PROSITE" id="PS50109"/>
    </source>
</evidence>
<evidence type="ECO:0000256" key="5">
    <source>
        <dbReference type="SAM" id="SignalP"/>
    </source>
</evidence>
<keyword evidence="5" id="KW-0732">Signal</keyword>
<dbReference type="InterPro" id="IPR019734">
    <property type="entry name" value="TPR_rpt"/>
</dbReference>
<feature type="domain" description="Histidine kinase" evidence="6">
    <location>
        <begin position="557"/>
        <end position="802"/>
    </location>
</feature>
<dbReference type="Gene3D" id="3.30.565.10">
    <property type="entry name" value="Histidine kinase-like ATPase, C-terminal domain"/>
    <property type="match status" value="1"/>
</dbReference>
<dbReference type="InterPro" id="IPR004358">
    <property type="entry name" value="Sig_transdc_His_kin-like_C"/>
</dbReference>
<dbReference type="Gene3D" id="1.10.287.130">
    <property type="match status" value="1"/>
</dbReference>
<dbReference type="RefSeq" id="WP_121908706.1">
    <property type="nucleotide sequence ID" value="NZ_REFC01000015.1"/>
</dbReference>
<gene>
    <name evidence="7" type="ORF">BXY75_3187</name>
</gene>
<dbReference type="CDD" id="cd00082">
    <property type="entry name" value="HisKA"/>
    <property type="match status" value="1"/>
</dbReference>
<feature type="chain" id="PRO_5018086175" description="histidine kinase" evidence="5">
    <location>
        <begin position="21"/>
        <end position="804"/>
    </location>
</feature>
<name>A0A3L9YE13_9FLAO</name>
<evidence type="ECO:0000256" key="1">
    <source>
        <dbReference type="ARBA" id="ARBA00000085"/>
    </source>
</evidence>
<dbReference type="InterPro" id="IPR003594">
    <property type="entry name" value="HATPase_dom"/>
</dbReference>
<dbReference type="SMART" id="SM00388">
    <property type="entry name" value="HisKA"/>
    <property type="match status" value="1"/>
</dbReference>
<accession>A0A3L9YE13</accession>
<feature type="signal peptide" evidence="5">
    <location>
        <begin position="1"/>
        <end position="20"/>
    </location>
</feature>
<sequence length="804" mass="91189">MKKTSLVFIIFGMFVGSVFAQQTKDSYIQKIQKIKNEINSTKQDTTRLRLMNDLSSMYFENYENDSCRKYAEQVFHQVDNIFEKNKISKDNYRYKTLKARATQYLGWTLIYKNVNHAQDTLQLSLKLWQKSGNKNGIASVNGAIAEAYSMQHDHTQALQYLYKSLELYNETNNQELIAYTWFKMGLLERYMGNYGDALESNLKALQVARKIKDTATITDALLANGFNYMLVKKYPEALVNQEEALKLFKLQKDSIGIATTYNDMGVSDMRAGKLEEALSNHRAALAIRKNLKDATYLSISYNYIADILMAMDKLEAALENSVEGIKYGKIDGDLRFINDAYLTSGEIQLKLKDYTNAQKSYEFVLQLGRENNNPHYQAIALTGIAKVNRLKGNYNETIALLDKAEAIVAKEDHKTRRTIYGEMSATFAKKNDYKNAFESQLNYQKTNDSVNASEKIMKITSLTQQLAFENKIALQKASQDKQLLIQQTQLKKQKLIRNLSIAGLLLVIIFALILYYRIREKRRLNQALGKSLTELQETQKQLIHSEKMASLGELTAGIAHEIQNPLNFVNNFSEVSNELIDEMNEEIEKGDMDEAKIIANDIKQNLEKITHHGKRADAIVKGMLQHSRKSSPEKEPTDINRLADEYLRLAYHGLRAKDKSFNATLETDFDESIGKVNVIPQDLGRVILNLITNAFYATSEKQKTCQAEDVEALPNYKPTVSVSTKKMKDEVVINVKDNGNGIPKEVLDKIFQPFFTTKPSGSGTGLGLSLSYDIVKAHGGNIEVESKENVGTSFRILLPIAIKQ</sequence>
<dbReference type="Proteomes" id="UP000271339">
    <property type="component" value="Unassembled WGS sequence"/>
</dbReference>
<evidence type="ECO:0000313" key="7">
    <source>
        <dbReference type="EMBL" id="RMA57299.1"/>
    </source>
</evidence>
<dbReference type="InterPro" id="IPR005467">
    <property type="entry name" value="His_kinase_dom"/>
</dbReference>
<organism evidence="7 8">
    <name type="scientific">Ulvibacter antarcticus</name>
    <dbReference type="NCBI Taxonomy" id="442714"/>
    <lineage>
        <taxon>Bacteria</taxon>
        <taxon>Pseudomonadati</taxon>
        <taxon>Bacteroidota</taxon>
        <taxon>Flavobacteriia</taxon>
        <taxon>Flavobacteriales</taxon>
        <taxon>Flavobacteriaceae</taxon>
        <taxon>Ulvibacter</taxon>
    </lineage>
</organism>
<protein>
    <recommendedName>
        <fullName evidence="2">histidine kinase</fullName>
        <ecNumber evidence="2">2.7.13.3</ecNumber>
    </recommendedName>
</protein>
<dbReference type="PANTHER" id="PTHR43065:SF42">
    <property type="entry name" value="TWO-COMPONENT SENSOR PPRA"/>
    <property type="match status" value="1"/>
</dbReference>
<dbReference type="GO" id="GO:0000155">
    <property type="term" value="F:phosphorelay sensor kinase activity"/>
    <property type="evidence" value="ECO:0007669"/>
    <property type="project" value="InterPro"/>
</dbReference>
<dbReference type="Pfam" id="PF02518">
    <property type="entry name" value="HATPase_c"/>
    <property type="match status" value="1"/>
</dbReference>
<dbReference type="SMART" id="SM00387">
    <property type="entry name" value="HATPase_c"/>
    <property type="match status" value="1"/>
</dbReference>
<evidence type="ECO:0000313" key="8">
    <source>
        <dbReference type="Proteomes" id="UP000271339"/>
    </source>
</evidence>
<keyword evidence="3" id="KW-0597">Phosphoprotein</keyword>
<comment type="caution">
    <text evidence="7">The sequence shown here is derived from an EMBL/GenBank/DDBJ whole genome shotgun (WGS) entry which is preliminary data.</text>
</comment>
<dbReference type="InterPro" id="IPR003661">
    <property type="entry name" value="HisK_dim/P_dom"/>
</dbReference>
<dbReference type="PRINTS" id="PR00344">
    <property type="entry name" value="BCTRLSENSOR"/>
</dbReference>
<reference evidence="7 8" key="1">
    <citation type="submission" date="2018-10" db="EMBL/GenBank/DDBJ databases">
        <title>Genomic Encyclopedia of Archaeal and Bacterial Type Strains, Phase II (KMG-II): from individual species to whole genera.</title>
        <authorList>
            <person name="Goeker M."/>
        </authorList>
    </citation>
    <scope>NUCLEOTIDE SEQUENCE [LARGE SCALE GENOMIC DNA]</scope>
    <source>
        <strain evidence="7 8">DSM 23424</strain>
    </source>
</reference>
<keyword evidence="4" id="KW-0812">Transmembrane</keyword>
<dbReference type="EC" id="2.7.13.3" evidence="2"/>
<keyword evidence="4" id="KW-1133">Transmembrane helix</keyword>
<dbReference type="AlphaFoldDB" id="A0A3L9YE13"/>